<dbReference type="GO" id="GO:0051539">
    <property type="term" value="F:4 iron, 4 sulfur cluster binding"/>
    <property type="evidence" value="ECO:0007669"/>
    <property type="project" value="UniProtKB-KW"/>
</dbReference>
<evidence type="ECO:0000256" key="4">
    <source>
        <dbReference type="ARBA" id="ARBA00023004"/>
    </source>
</evidence>
<keyword evidence="2" id="KW-0479">Metal-binding</keyword>
<dbReference type="GO" id="GO:0046872">
    <property type="term" value="F:metal ion binding"/>
    <property type="evidence" value="ECO:0007669"/>
    <property type="project" value="UniProtKB-KW"/>
</dbReference>
<dbReference type="GO" id="GO:0016491">
    <property type="term" value="F:oxidoreductase activity"/>
    <property type="evidence" value="ECO:0007669"/>
    <property type="project" value="UniProtKB-KW"/>
</dbReference>
<dbReference type="Pfam" id="PF12831">
    <property type="entry name" value="FAD_oxidored"/>
    <property type="match status" value="1"/>
</dbReference>
<name>A0A9D1FZD0_9FIRM</name>
<dbReference type="InterPro" id="IPR039650">
    <property type="entry name" value="HdrA-like"/>
</dbReference>
<protein>
    <submittedName>
        <fullName evidence="6">FAD-dependent oxidoreductase</fullName>
    </submittedName>
</protein>
<keyword evidence="5" id="KW-0411">Iron-sulfur</keyword>
<dbReference type="EMBL" id="DVJN01000103">
    <property type="protein sequence ID" value="HIS92406.1"/>
    <property type="molecule type" value="Genomic_DNA"/>
</dbReference>
<reference evidence="6" key="2">
    <citation type="journal article" date="2021" name="PeerJ">
        <title>Extensive microbial diversity within the chicken gut microbiome revealed by metagenomics and culture.</title>
        <authorList>
            <person name="Gilroy R."/>
            <person name="Ravi A."/>
            <person name="Getino M."/>
            <person name="Pursley I."/>
            <person name="Horton D.L."/>
            <person name="Alikhan N.F."/>
            <person name="Baker D."/>
            <person name="Gharbi K."/>
            <person name="Hall N."/>
            <person name="Watson M."/>
            <person name="Adriaenssens E.M."/>
            <person name="Foster-Nyarko E."/>
            <person name="Jarju S."/>
            <person name="Secka A."/>
            <person name="Antonio M."/>
            <person name="Oren A."/>
            <person name="Chaudhuri R.R."/>
            <person name="La Ragione R."/>
            <person name="Hildebrand F."/>
            <person name="Pallen M.J."/>
        </authorList>
    </citation>
    <scope>NUCLEOTIDE SEQUENCE</scope>
    <source>
        <strain evidence="6">13766</strain>
    </source>
</reference>
<organism evidence="6 7">
    <name type="scientific">Candidatus Alectryocaccomicrobium excrementavium</name>
    <dbReference type="NCBI Taxonomy" id="2840668"/>
    <lineage>
        <taxon>Bacteria</taxon>
        <taxon>Bacillati</taxon>
        <taxon>Bacillota</taxon>
        <taxon>Clostridia</taxon>
        <taxon>Candidatus Alectryocaccomicrobium</taxon>
    </lineage>
</organism>
<sequence>MERGLRTIHHHADFAVVGGGLSGMCAAIEAARHGAKVALVQERPMLGGNASSEIRMWVCGARQRNMLETGILEEIMMENCYRNPDKNYSIWDGILYEIVRCEPNIDLILNCSVHACEMDGGKIASVSGWQMTTQENHVIRARYFADCSGDSILAPLCGAEYRVGREARAEFGESIAPVEGDSCTMGMSCMIQAREEDRPSAFVPPKWAYKFHKEDLPHRIPQMENPSENFWYMELGGEYDSIHDTEKLRDELLKIAYGIWDFVKNDPENREKYANWRLDWMGILPGKRESRRYVGDHLLNQNEVRAGGRFEDIVAYGGWPMDDHHPGGFRSPEEPTIFHPAPSPYGIPYRCLYSKNVENLFFAGRNISVTHCAVSSTRVMGTCALLGQAVGAAAAIAVRDGLSPRGVYEQKLAELKQTLMDDDCYLPFNVRAIPQLTADAQLKCAAENAGNLRNGSDRPIGENDNGCMLALGEAVELDFGCETPISQVRIVWDSDLNRDTMPEIGGQPWAKNMLHNRTWHSPDFYVPKTMTRAYRVEGVKADGAVDVLREESNNYQRLNKIAVQGAYQAVRLIPLATWGNEQSHIFAFDVR</sequence>
<dbReference type="SUPFAM" id="SSF51905">
    <property type="entry name" value="FAD/NAD(P)-binding domain"/>
    <property type="match status" value="1"/>
</dbReference>
<evidence type="ECO:0000256" key="2">
    <source>
        <dbReference type="ARBA" id="ARBA00022723"/>
    </source>
</evidence>
<keyword evidence="4" id="KW-0408">Iron</keyword>
<reference evidence="6" key="1">
    <citation type="submission" date="2020-10" db="EMBL/GenBank/DDBJ databases">
        <authorList>
            <person name="Gilroy R."/>
        </authorList>
    </citation>
    <scope>NUCLEOTIDE SEQUENCE</scope>
    <source>
        <strain evidence="6">13766</strain>
    </source>
</reference>
<dbReference type="AlphaFoldDB" id="A0A9D1FZD0"/>
<proteinExistence type="predicted"/>
<evidence type="ECO:0000256" key="5">
    <source>
        <dbReference type="ARBA" id="ARBA00023014"/>
    </source>
</evidence>
<evidence type="ECO:0000313" key="6">
    <source>
        <dbReference type="EMBL" id="HIS92406.1"/>
    </source>
</evidence>
<dbReference type="Proteomes" id="UP000824140">
    <property type="component" value="Unassembled WGS sequence"/>
</dbReference>
<evidence type="ECO:0000313" key="7">
    <source>
        <dbReference type="Proteomes" id="UP000824140"/>
    </source>
</evidence>
<comment type="caution">
    <text evidence="6">The sequence shown here is derived from an EMBL/GenBank/DDBJ whole genome shotgun (WGS) entry which is preliminary data.</text>
</comment>
<accession>A0A9D1FZD0</accession>
<dbReference type="PANTHER" id="PTHR43498">
    <property type="entry name" value="FERREDOXIN:COB-COM HETERODISULFIDE REDUCTASE SUBUNIT A"/>
    <property type="match status" value="1"/>
</dbReference>
<dbReference type="Gene3D" id="3.50.50.60">
    <property type="entry name" value="FAD/NAD(P)-binding domain"/>
    <property type="match status" value="1"/>
</dbReference>
<evidence type="ECO:0000256" key="1">
    <source>
        <dbReference type="ARBA" id="ARBA00022485"/>
    </source>
</evidence>
<dbReference type="PANTHER" id="PTHR43498:SF1">
    <property type="entry name" value="COB--COM HETERODISULFIDE REDUCTASE IRON-SULFUR SUBUNIT A"/>
    <property type="match status" value="1"/>
</dbReference>
<evidence type="ECO:0000256" key="3">
    <source>
        <dbReference type="ARBA" id="ARBA00023002"/>
    </source>
</evidence>
<dbReference type="InterPro" id="IPR036188">
    <property type="entry name" value="FAD/NAD-bd_sf"/>
</dbReference>
<gene>
    <name evidence="6" type="ORF">IAA84_05245</name>
</gene>
<keyword evidence="1" id="KW-0004">4Fe-4S</keyword>
<keyword evidence="3" id="KW-0560">Oxidoreductase</keyword>